<feature type="domain" description="Endonuclease GajA/Old nuclease/RecF-like AAA" evidence="1">
    <location>
        <begin position="485"/>
        <end position="602"/>
    </location>
</feature>
<accession>A0ABS9CIH4</accession>
<name>A0ABS9CIH4_9BACT</name>
<gene>
    <name evidence="2" type="ORF">I6E12_11960</name>
</gene>
<dbReference type="RefSeq" id="WP_301638683.1">
    <property type="nucleotide sequence ID" value="NZ_JADYTN010000041.1"/>
</dbReference>
<organism evidence="2 3">
    <name type="scientific">Xylanibacter brevis</name>
    <dbReference type="NCBI Taxonomy" id="83231"/>
    <lineage>
        <taxon>Bacteria</taxon>
        <taxon>Pseudomonadati</taxon>
        <taxon>Bacteroidota</taxon>
        <taxon>Bacteroidia</taxon>
        <taxon>Bacteroidales</taxon>
        <taxon>Prevotellaceae</taxon>
        <taxon>Xylanibacter</taxon>
    </lineage>
</organism>
<dbReference type="Proteomes" id="UP001200470">
    <property type="component" value="Unassembled WGS sequence"/>
</dbReference>
<evidence type="ECO:0000313" key="3">
    <source>
        <dbReference type="Proteomes" id="UP001200470"/>
    </source>
</evidence>
<dbReference type="InterPro" id="IPR051396">
    <property type="entry name" value="Bact_Antivir_Def_Nuclease"/>
</dbReference>
<dbReference type="EMBL" id="JADYTN010000041">
    <property type="protein sequence ID" value="MCF2564811.1"/>
    <property type="molecule type" value="Genomic_DNA"/>
</dbReference>
<dbReference type="PANTHER" id="PTHR43581:SF2">
    <property type="entry name" value="EXCINUCLEASE ATPASE SUBUNIT"/>
    <property type="match status" value="1"/>
</dbReference>
<dbReference type="Pfam" id="PF13175">
    <property type="entry name" value="AAA_15"/>
    <property type="match status" value="1"/>
</dbReference>
<proteinExistence type="predicted"/>
<dbReference type="SUPFAM" id="SSF52540">
    <property type="entry name" value="P-loop containing nucleoside triphosphate hydrolases"/>
    <property type="match status" value="1"/>
</dbReference>
<comment type="caution">
    <text evidence="2">The sequence shown here is derived from an EMBL/GenBank/DDBJ whole genome shotgun (WGS) entry which is preliminary data.</text>
</comment>
<evidence type="ECO:0000313" key="2">
    <source>
        <dbReference type="EMBL" id="MCF2564811.1"/>
    </source>
</evidence>
<sequence>MFKIVAIQTLPIPEGKYVETVGMSADQKFTLALSKARHESVVKCLDENTIFWLVKGYSLVDGIMKRIGDVLPDNFYSGDKPCISVSAIVAENGMGKSSLLELLFRLVNNTSYALREGLEVQKSSLHFVRDIYARVWVEEDNKIYYIEQADNILRIHSQDSIDYDYEFDYENLQKNVLTSEEAKNSLRKLFYTIVVNYSQYAYNTNDYMMEWDKPTRDDDGAEYQCWLSSLFHKNDAYQTPIVLNPFRESGNININRERELTQTRLYNLVLNEASPLKRILRKKDAKAFIFDVDDDLNPIPGKRYYSPKVVKQMMQMQLLKSGVDYKSVNVIGRRITAAWGHVLGFEIESRNDNRYWDLKDDVRTINYIVYKTLKISNTYAQYFKYHECFDSAKKVQKYVINLHKDHSHITLKIRRCLAFLFFHHYGTGSSVDGKVVGNSLTVKEYKAAIDECLKDEKIDELFGHALAERRTTYYIKDEPPSVPIWFEDELMPAPSFKADLLLADEGGETVRFSSLSSGEKQMIFSVATVIYQLFNIESAWSSGEPKNVHYKNVCLVFDEIELYAHPKYQLMLINLLIESIKSLGLMYVRNVNIVLATHSPFVLSDIPSSNILCLEDGAPKKLKENERDIDSFCANVYDILNNKFFMERFVGDFAENKLNGLIEAANLPWLSVDERELLIREAGRIGDSYIRKLLLTKLEGKV</sequence>
<dbReference type="Gene3D" id="3.40.50.300">
    <property type="entry name" value="P-loop containing nucleotide triphosphate hydrolases"/>
    <property type="match status" value="1"/>
</dbReference>
<dbReference type="InterPro" id="IPR027417">
    <property type="entry name" value="P-loop_NTPase"/>
</dbReference>
<reference evidence="2 3" key="1">
    <citation type="submission" date="2020-12" db="EMBL/GenBank/DDBJ databases">
        <title>Whole genome sequences of gut porcine anaerobes.</title>
        <authorList>
            <person name="Kubasova T."/>
            <person name="Jahodarova E."/>
            <person name="Rychlik I."/>
        </authorList>
    </citation>
    <scope>NUCLEOTIDE SEQUENCE [LARGE SCALE GENOMIC DNA]</scope>
    <source>
        <strain evidence="2 3">An925</strain>
    </source>
</reference>
<dbReference type="InterPro" id="IPR041685">
    <property type="entry name" value="AAA_GajA/Old/RecF-like"/>
</dbReference>
<dbReference type="PANTHER" id="PTHR43581">
    <property type="entry name" value="ATP/GTP PHOSPHATASE"/>
    <property type="match status" value="1"/>
</dbReference>
<evidence type="ECO:0000259" key="1">
    <source>
        <dbReference type="Pfam" id="PF13175"/>
    </source>
</evidence>
<protein>
    <submittedName>
        <fullName evidence="2">AAA family ATPase</fullName>
    </submittedName>
</protein>
<keyword evidence="3" id="KW-1185">Reference proteome</keyword>